<evidence type="ECO:0000256" key="1">
    <source>
        <dbReference type="SAM" id="Phobius"/>
    </source>
</evidence>
<evidence type="ECO:0000313" key="3">
    <source>
        <dbReference type="Proteomes" id="UP001217089"/>
    </source>
</evidence>
<protein>
    <recommendedName>
        <fullName evidence="4">RING-type domain-containing protein</fullName>
    </recommendedName>
</protein>
<dbReference type="Pfam" id="PF13920">
    <property type="entry name" value="zf-C3HC4_3"/>
    <property type="match status" value="1"/>
</dbReference>
<keyword evidence="1" id="KW-0472">Membrane</keyword>
<evidence type="ECO:0008006" key="4">
    <source>
        <dbReference type="Google" id="ProtNLM"/>
    </source>
</evidence>
<gene>
    <name evidence="2" type="ORF">KUTeg_007166</name>
</gene>
<sequence length="138" mass="16155">MPFQTLLLLDEATSTRQDDVQIVFLPCRHACCCVQCAFAMNKCPICRKNIIGGVRICLEPFTQKHTHRDINLCVFLTVILMLMNKVFIYFINFPFLLLLYNLLLVEKVFLKERIFANKCLEFTIIYKTNNLQQSVNEK</sequence>
<organism evidence="2 3">
    <name type="scientific">Tegillarca granosa</name>
    <name type="common">Malaysian cockle</name>
    <name type="synonym">Anadara granosa</name>
    <dbReference type="NCBI Taxonomy" id="220873"/>
    <lineage>
        <taxon>Eukaryota</taxon>
        <taxon>Metazoa</taxon>
        <taxon>Spiralia</taxon>
        <taxon>Lophotrochozoa</taxon>
        <taxon>Mollusca</taxon>
        <taxon>Bivalvia</taxon>
        <taxon>Autobranchia</taxon>
        <taxon>Pteriomorphia</taxon>
        <taxon>Arcoida</taxon>
        <taxon>Arcoidea</taxon>
        <taxon>Arcidae</taxon>
        <taxon>Tegillarca</taxon>
    </lineage>
</organism>
<dbReference type="Proteomes" id="UP001217089">
    <property type="component" value="Unassembled WGS sequence"/>
</dbReference>
<evidence type="ECO:0000313" key="2">
    <source>
        <dbReference type="EMBL" id="KAJ8315016.1"/>
    </source>
</evidence>
<feature type="transmembrane region" description="Helical" evidence="1">
    <location>
        <begin position="86"/>
        <end position="105"/>
    </location>
</feature>
<dbReference type="EMBL" id="JARBDR010000337">
    <property type="protein sequence ID" value="KAJ8315016.1"/>
    <property type="molecule type" value="Genomic_DNA"/>
</dbReference>
<dbReference type="Gene3D" id="3.30.40.10">
    <property type="entry name" value="Zinc/RING finger domain, C3HC4 (zinc finger)"/>
    <property type="match status" value="1"/>
</dbReference>
<reference evidence="2 3" key="1">
    <citation type="submission" date="2022-12" db="EMBL/GenBank/DDBJ databases">
        <title>Chromosome-level genome of Tegillarca granosa.</title>
        <authorList>
            <person name="Kim J."/>
        </authorList>
    </citation>
    <scope>NUCLEOTIDE SEQUENCE [LARGE SCALE GENOMIC DNA]</scope>
    <source>
        <strain evidence="2">Teg-2019</strain>
        <tissue evidence="2">Adductor muscle</tissue>
    </source>
</reference>
<keyword evidence="1" id="KW-0812">Transmembrane</keyword>
<name>A0ABQ9FEF2_TEGGR</name>
<keyword evidence="3" id="KW-1185">Reference proteome</keyword>
<dbReference type="InterPro" id="IPR013083">
    <property type="entry name" value="Znf_RING/FYVE/PHD"/>
</dbReference>
<proteinExistence type="predicted"/>
<comment type="caution">
    <text evidence="2">The sequence shown here is derived from an EMBL/GenBank/DDBJ whole genome shotgun (WGS) entry which is preliminary data.</text>
</comment>
<keyword evidence="1" id="KW-1133">Transmembrane helix</keyword>
<accession>A0ABQ9FEF2</accession>